<keyword evidence="2" id="KW-1185">Reference proteome</keyword>
<comment type="caution">
    <text evidence="1">The sequence shown here is derived from an EMBL/GenBank/DDBJ whole genome shotgun (WGS) entry which is preliminary data.</text>
</comment>
<dbReference type="Proteomes" id="UP000789920">
    <property type="component" value="Unassembled WGS sequence"/>
</dbReference>
<feature type="non-terminal residue" evidence="1">
    <location>
        <position position="1"/>
    </location>
</feature>
<evidence type="ECO:0000313" key="1">
    <source>
        <dbReference type="EMBL" id="CAG8838989.1"/>
    </source>
</evidence>
<proteinExistence type="predicted"/>
<feature type="non-terminal residue" evidence="1">
    <location>
        <position position="53"/>
    </location>
</feature>
<protein>
    <submittedName>
        <fullName evidence="1">19157_t:CDS:1</fullName>
    </submittedName>
</protein>
<name>A0ACA9SJR4_9GLOM</name>
<evidence type="ECO:0000313" key="2">
    <source>
        <dbReference type="Proteomes" id="UP000789920"/>
    </source>
</evidence>
<accession>A0ACA9SJR4</accession>
<reference evidence="1" key="1">
    <citation type="submission" date="2021-06" db="EMBL/GenBank/DDBJ databases">
        <authorList>
            <person name="Kallberg Y."/>
            <person name="Tangrot J."/>
            <person name="Rosling A."/>
        </authorList>
    </citation>
    <scope>NUCLEOTIDE SEQUENCE</scope>
    <source>
        <strain evidence="1">MA461A</strain>
    </source>
</reference>
<gene>
    <name evidence="1" type="ORF">RPERSI_LOCUS30879</name>
</gene>
<dbReference type="EMBL" id="CAJVQC010122219">
    <property type="protein sequence ID" value="CAG8838989.1"/>
    <property type="molecule type" value="Genomic_DNA"/>
</dbReference>
<organism evidence="1 2">
    <name type="scientific">Racocetra persica</name>
    <dbReference type="NCBI Taxonomy" id="160502"/>
    <lineage>
        <taxon>Eukaryota</taxon>
        <taxon>Fungi</taxon>
        <taxon>Fungi incertae sedis</taxon>
        <taxon>Mucoromycota</taxon>
        <taxon>Glomeromycotina</taxon>
        <taxon>Glomeromycetes</taxon>
        <taxon>Diversisporales</taxon>
        <taxon>Gigasporaceae</taxon>
        <taxon>Racocetra</taxon>
    </lineage>
</organism>
<sequence>TGLIVLVSASLLYVFQTELIYPARFPEGSRHNVPKPSEFGMEYTEEILSTKDG</sequence>